<dbReference type="InParanoid" id="A0A1Z5J8R0"/>
<dbReference type="AlphaFoldDB" id="A0A1Z5J8R0"/>
<gene>
    <name evidence="1" type="ORF">FisN_3Lh357</name>
</gene>
<protein>
    <submittedName>
        <fullName evidence="1">Uncharacterized protein</fullName>
    </submittedName>
</protein>
<organism evidence="1 2">
    <name type="scientific">Fistulifera solaris</name>
    <name type="common">Oleaginous diatom</name>
    <dbReference type="NCBI Taxonomy" id="1519565"/>
    <lineage>
        <taxon>Eukaryota</taxon>
        <taxon>Sar</taxon>
        <taxon>Stramenopiles</taxon>
        <taxon>Ochrophyta</taxon>
        <taxon>Bacillariophyta</taxon>
        <taxon>Bacillariophyceae</taxon>
        <taxon>Bacillariophycidae</taxon>
        <taxon>Naviculales</taxon>
        <taxon>Naviculaceae</taxon>
        <taxon>Fistulifera</taxon>
    </lineage>
</organism>
<dbReference type="InterPro" id="IPR002110">
    <property type="entry name" value="Ankyrin_rpt"/>
</dbReference>
<dbReference type="InterPro" id="IPR036770">
    <property type="entry name" value="Ankyrin_rpt-contain_sf"/>
</dbReference>
<dbReference type="PANTHER" id="PTHR24121:SF23">
    <property type="entry name" value="NO MECHANORECEPTOR POTENTIAL C, ISOFORM H"/>
    <property type="match status" value="1"/>
</dbReference>
<dbReference type="SUPFAM" id="SSF48403">
    <property type="entry name" value="Ankyrin repeat"/>
    <property type="match status" value="1"/>
</dbReference>
<dbReference type="Pfam" id="PF12796">
    <property type="entry name" value="Ank_2"/>
    <property type="match status" value="1"/>
</dbReference>
<accession>A0A1Z5J8R0</accession>
<comment type="caution">
    <text evidence="1">The sequence shown here is derived from an EMBL/GenBank/DDBJ whole genome shotgun (WGS) entry which is preliminary data.</text>
</comment>
<dbReference type="PANTHER" id="PTHR24121">
    <property type="entry name" value="NO MECHANORECEPTOR POTENTIAL C, ISOFORM D-RELATED"/>
    <property type="match status" value="1"/>
</dbReference>
<dbReference type="Proteomes" id="UP000198406">
    <property type="component" value="Unassembled WGS sequence"/>
</dbReference>
<dbReference type="Gene3D" id="1.25.40.20">
    <property type="entry name" value="Ankyrin repeat-containing domain"/>
    <property type="match status" value="3"/>
</dbReference>
<dbReference type="SMART" id="SM00248">
    <property type="entry name" value="ANK"/>
    <property type="match status" value="9"/>
</dbReference>
<dbReference type="EMBL" id="BDSP01000016">
    <property type="protein sequence ID" value="GAX10161.1"/>
    <property type="molecule type" value="Genomic_DNA"/>
</dbReference>
<reference evidence="1 2" key="1">
    <citation type="journal article" date="2015" name="Plant Cell">
        <title>Oil accumulation by the oleaginous diatom Fistulifera solaris as revealed by the genome and transcriptome.</title>
        <authorList>
            <person name="Tanaka T."/>
            <person name="Maeda Y."/>
            <person name="Veluchamy A."/>
            <person name="Tanaka M."/>
            <person name="Abida H."/>
            <person name="Marechal E."/>
            <person name="Bowler C."/>
            <person name="Muto M."/>
            <person name="Sunaga Y."/>
            <person name="Tanaka M."/>
            <person name="Yoshino T."/>
            <person name="Taniguchi T."/>
            <person name="Fukuda Y."/>
            <person name="Nemoto M."/>
            <person name="Matsumoto M."/>
            <person name="Wong P.S."/>
            <person name="Aburatani S."/>
            <person name="Fujibuchi W."/>
        </authorList>
    </citation>
    <scope>NUCLEOTIDE SEQUENCE [LARGE SCALE GENOMIC DNA]</scope>
    <source>
        <strain evidence="1 2">JPCC DA0580</strain>
    </source>
</reference>
<keyword evidence="2" id="KW-1185">Reference proteome</keyword>
<name>A0A1Z5J8R0_FISSO</name>
<evidence type="ECO:0000313" key="2">
    <source>
        <dbReference type="Proteomes" id="UP000198406"/>
    </source>
</evidence>
<sequence length="586" mass="64116">MSFIFRVFRKRWKRAPKKAPKVSIQEPPEVSSTASDMFPDCDFDVAFRVSSDADINSFHQSMEHISLQESSLSSDPYGGSSTSSLGTSKKVKFFVSEIDLLPLLNESRWLEVKRQLRRLQKHGSSQDICRVLTRRNDSEGESILHIAAWKAPPGLFHMMVSMLPEVDRTTCLSLEDKDGNTPFHLLCANLNGDCVDFSIVEDTLMRDIGILCKPNSYGDTCLHLLIASDAFSMTQAEECKEVAAIEKLSEGVFTKVGTEALLSCKNVKGLNLLHIAIANQVHGGVLSQLLRLAPACAKDADNRGMLPLHYTAGASFIAASFVEELIQVYPDSIMQQDKNGDTSLHLQLVNITRRQNANDDQNMIQVIEFLMGEKQQLGHGDESVSSPMLIQNREGLTPLHVCALFGVPSELTKILMGSSFVDDSFGLKTNDGSSALHLACRSEHISELADLIEFLSSKKGACSIADNEGLTPLINAVQNPDVSVEVVKILCHAYPEGLTISKNGMIVLHQALSMGPNANAGVVKALLKAAPKTINVAWKGNSVLTEALKCGVPKSVVKVLMEKLNYKKAKKSKRTKRASTTTTSRC</sequence>
<dbReference type="OrthoDB" id="45539at2759"/>
<evidence type="ECO:0000313" key="1">
    <source>
        <dbReference type="EMBL" id="GAX10161.1"/>
    </source>
</evidence>
<proteinExistence type="predicted"/>